<evidence type="ECO:0000313" key="2">
    <source>
        <dbReference type="EMBL" id="KAG2181893.1"/>
    </source>
</evidence>
<dbReference type="AlphaFoldDB" id="A0A8H7PX54"/>
<keyword evidence="1" id="KW-0732">Signal</keyword>
<keyword evidence="3" id="KW-1185">Reference proteome</keyword>
<organism evidence="2 3">
    <name type="scientific">Umbelopsis vinacea</name>
    <dbReference type="NCBI Taxonomy" id="44442"/>
    <lineage>
        <taxon>Eukaryota</taxon>
        <taxon>Fungi</taxon>
        <taxon>Fungi incertae sedis</taxon>
        <taxon>Mucoromycota</taxon>
        <taxon>Mucoromycotina</taxon>
        <taxon>Umbelopsidomycetes</taxon>
        <taxon>Umbelopsidales</taxon>
        <taxon>Umbelopsidaceae</taxon>
        <taxon>Umbelopsis</taxon>
    </lineage>
</organism>
<dbReference type="OrthoDB" id="2377875at2759"/>
<reference evidence="2" key="1">
    <citation type="submission" date="2020-12" db="EMBL/GenBank/DDBJ databases">
        <title>Metabolic potential, ecology and presence of endohyphal bacteria is reflected in genomic diversity of Mucoromycotina.</title>
        <authorList>
            <person name="Muszewska A."/>
            <person name="Okrasinska A."/>
            <person name="Steczkiewicz K."/>
            <person name="Drgas O."/>
            <person name="Orlowska M."/>
            <person name="Perlinska-Lenart U."/>
            <person name="Aleksandrzak-Piekarczyk T."/>
            <person name="Szatraj K."/>
            <person name="Zielenkiewicz U."/>
            <person name="Pilsyk S."/>
            <person name="Malc E."/>
            <person name="Mieczkowski P."/>
            <person name="Kruszewska J.S."/>
            <person name="Biernat P."/>
            <person name="Pawlowska J."/>
        </authorList>
    </citation>
    <scope>NUCLEOTIDE SEQUENCE</scope>
    <source>
        <strain evidence="2">WA0000051536</strain>
    </source>
</reference>
<comment type="caution">
    <text evidence="2">The sequence shown here is derived from an EMBL/GenBank/DDBJ whole genome shotgun (WGS) entry which is preliminary data.</text>
</comment>
<dbReference type="EMBL" id="JAEPRA010000008">
    <property type="protein sequence ID" value="KAG2181893.1"/>
    <property type="molecule type" value="Genomic_DNA"/>
</dbReference>
<gene>
    <name evidence="2" type="ORF">INT44_008709</name>
</gene>
<evidence type="ECO:0000313" key="3">
    <source>
        <dbReference type="Proteomes" id="UP000612746"/>
    </source>
</evidence>
<proteinExistence type="predicted"/>
<dbReference type="Proteomes" id="UP000612746">
    <property type="component" value="Unassembled WGS sequence"/>
</dbReference>
<accession>A0A8H7PX54</accession>
<protein>
    <submittedName>
        <fullName evidence="2">Uncharacterized protein</fullName>
    </submittedName>
</protein>
<feature type="signal peptide" evidence="1">
    <location>
        <begin position="1"/>
        <end position="19"/>
    </location>
</feature>
<feature type="chain" id="PRO_5034426506" evidence="1">
    <location>
        <begin position="20"/>
        <end position="106"/>
    </location>
</feature>
<name>A0A8H7PX54_9FUNG</name>
<evidence type="ECO:0000256" key="1">
    <source>
        <dbReference type="SAM" id="SignalP"/>
    </source>
</evidence>
<sequence>MFRLLQTIAFATILSIATADVFITTFTSTDCTTGGLDFMIQSGSGVVQTQPFQSFRTRDITGNDIVTVCAQGFSCAQANLNAAPGLQTCIKAPNGSFDKIDDETGN</sequence>